<evidence type="ECO:0000259" key="4">
    <source>
        <dbReference type="Pfam" id="PF01757"/>
    </source>
</evidence>
<reference evidence="6" key="1">
    <citation type="submission" date="2022-11" db="UniProtKB">
        <authorList>
            <consortium name="WormBaseParasite"/>
        </authorList>
    </citation>
    <scope>IDENTIFICATION</scope>
</reference>
<feature type="transmembrane region" description="Helical" evidence="2">
    <location>
        <begin position="423"/>
        <end position="445"/>
    </location>
</feature>
<feature type="signal peptide" evidence="3">
    <location>
        <begin position="1"/>
        <end position="25"/>
    </location>
</feature>
<evidence type="ECO:0000256" key="3">
    <source>
        <dbReference type="SAM" id="SignalP"/>
    </source>
</evidence>
<organism evidence="5 6">
    <name type="scientific">Plectus sambesii</name>
    <dbReference type="NCBI Taxonomy" id="2011161"/>
    <lineage>
        <taxon>Eukaryota</taxon>
        <taxon>Metazoa</taxon>
        <taxon>Ecdysozoa</taxon>
        <taxon>Nematoda</taxon>
        <taxon>Chromadorea</taxon>
        <taxon>Plectida</taxon>
        <taxon>Plectina</taxon>
        <taxon>Plectoidea</taxon>
        <taxon>Plectidae</taxon>
        <taxon>Plectus</taxon>
    </lineage>
</organism>
<feature type="transmembrane region" description="Helical" evidence="2">
    <location>
        <begin position="545"/>
        <end position="566"/>
    </location>
</feature>
<dbReference type="PANTHER" id="PTHR11161:SF70">
    <property type="entry name" value="ACYLTRANSFERASE 3 DOMAIN-CONTAINING PROTEIN"/>
    <property type="match status" value="1"/>
</dbReference>
<dbReference type="PANTHER" id="PTHR11161">
    <property type="entry name" value="O-ACYLTRANSFERASE"/>
    <property type="match status" value="1"/>
</dbReference>
<evidence type="ECO:0000256" key="1">
    <source>
        <dbReference type="SAM" id="MobiDB-lite"/>
    </source>
</evidence>
<feature type="transmembrane region" description="Helical" evidence="2">
    <location>
        <begin position="395"/>
        <end position="416"/>
    </location>
</feature>
<sequence length="692" mass="79581">MPPFAVVPLLIAIAAALSLIGSVNGHVASYSETDVLRFINASAAAVSTKCHQRLATMGYFLDNQTSADRRRMFVDGFAVGPSYDYGHRDHDRWVYKALECLSSADESFLVKSKTPMHYCIGVVEKASAYSVCLPSECVDDQNNILAEWHRLHSDKHEAEQFYFENCMESRYEKQWFEQPLPLLDLIQNFMMIGFVIAATLYHHFSVRLSNRPIAKFFLAFSAKNNLPKLVQMPRDAQSTVTCFFGIRFLSMVWTVVGHSFVFYQAFVENVEEFKTDMTSHFFNQWINNFTLSVDTFLVLSGTLTAYSWFQKWQKNSTEEEPTWRSWGYWLRFYRHRVVRLWPAYAYMLLAITSRLSVTHYHQMWPLTDPSVQCPKRWWQNLLFLNSLFDDRCMPWTWYIGTEFIFYLLSPIFLLALRKRATFGVGLAAIVMGVSIGLRAATILAYNFPPTQMLFKQPAMFNPDFIEHHLVIYVKPHTRIGSYLVGILLGYFLATGQKRQHVEAPSPLLQTVGWFASAVAGGWALFGLYPALQEWDWPIYHLVYGSIHRTVFAIAIAWLIYACHTGMGGPVNALLSHRCFIPLSSLCYGVYLFHMLPVLLTFLIETFPLRWTTQWPLFCHCFFQLCFAYVTAFILAMIVELPVLNIEKLLLSKASSLPKKQSEMTLRRDSSMDSSTNECTPSVNDTTARPVFV</sequence>
<dbReference type="Proteomes" id="UP000887566">
    <property type="component" value="Unplaced"/>
</dbReference>
<feature type="transmembrane region" description="Helical" evidence="2">
    <location>
        <begin position="614"/>
        <end position="638"/>
    </location>
</feature>
<feature type="transmembrane region" description="Helical" evidence="2">
    <location>
        <begin position="340"/>
        <end position="357"/>
    </location>
</feature>
<feature type="transmembrane region" description="Helical" evidence="2">
    <location>
        <begin position="507"/>
        <end position="525"/>
    </location>
</feature>
<feature type="compositionally biased region" description="Basic and acidic residues" evidence="1">
    <location>
        <begin position="661"/>
        <end position="670"/>
    </location>
</feature>
<evidence type="ECO:0000313" key="5">
    <source>
        <dbReference type="Proteomes" id="UP000887566"/>
    </source>
</evidence>
<dbReference type="InterPro" id="IPR052728">
    <property type="entry name" value="O2_lipid_transport_reg"/>
</dbReference>
<dbReference type="GO" id="GO:0016747">
    <property type="term" value="F:acyltransferase activity, transferring groups other than amino-acyl groups"/>
    <property type="evidence" value="ECO:0007669"/>
    <property type="project" value="InterPro"/>
</dbReference>
<keyword evidence="3" id="KW-0732">Signal</keyword>
<protein>
    <submittedName>
        <fullName evidence="6">Acyltransferase 3 domain-containing protein</fullName>
    </submittedName>
</protein>
<feature type="transmembrane region" description="Helical" evidence="2">
    <location>
        <begin position="285"/>
        <end position="309"/>
    </location>
</feature>
<dbReference type="InterPro" id="IPR002656">
    <property type="entry name" value="Acyl_transf_3_dom"/>
</dbReference>
<evidence type="ECO:0000313" key="6">
    <source>
        <dbReference type="WBParaSite" id="PSAMB.scaffold5131size12564.g25942.t1"/>
    </source>
</evidence>
<feature type="transmembrane region" description="Helical" evidence="2">
    <location>
        <begin position="578"/>
        <end position="602"/>
    </location>
</feature>
<keyword evidence="2" id="KW-0812">Transmembrane</keyword>
<keyword evidence="2" id="KW-1133">Transmembrane helix</keyword>
<dbReference type="AlphaFoldDB" id="A0A914WRK0"/>
<accession>A0A914WRK0</accession>
<feature type="domain" description="Acyltransferase 3" evidence="4">
    <location>
        <begin position="245"/>
        <end position="630"/>
    </location>
</feature>
<feature type="compositionally biased region" description="Polar residues" evidence="1">
    <location>
        <begin position="671"/>
        <end position="686"/>
    </location>
</feature>
<feature type="transmembrane region" description="Helical" evidence="2">
    <location>
        <begin position="242"/>
        <end position="265"/>
    </location>
</feature>
<feature type="transmembrane region" description="Helical" evidence="2">
    <location>
        <begin position="479"/>
        <end position="495"/>
    </location>
</feature>
<name>A0A914WRK0_9BILA</name>
<dbReference type="Pfam" id="PF01757">
    <property type="entry name" value="Acyl_transf_3"/>
    <property type="match status" value="1"/>
</dbReference>
<dbReference type="WBParaSite" id="PSAMB.scaffold5131size12564.g25942.t1">
    <property type="protein sequence ID" value="PSAMB.scaffold5131size12564.g25942.t1"/>
    <property type="gene ID" value="PSAMB.scaffold5131size12564.g25942"/>
</dbReference>
<feature type="region of interest" description="Disordered" evidence="1">
    <location>
        <begin position="661"/>
        <end position="692"/>
    </location>
</feature>
<feature type="chain" id="PRO_5037874548" evidence="3">
    <location>
        <begin position="26"/>
        <end position="692"/>
    </location>
</feature>
<proteinExistence type="predicted"/>
<keyword evidence="5" id="KW-1185">Reference proteome</keyword>
<evidence type="ECO:0000256" key="2">
    <source>
        <dbReference type="SAM" id="Phobius"/>
    </source>
</evidence>
<keyword evidence="2" id="KW-0472">Membrane</keyword>